<reference evidence="1 2" key="1">
    <citation type="submission" date="2006-03" db="EMBL/GenBank/DDBJ databases">
        <title>Complete sequence of chromosome of Nitrobacter hamburgensis X14.</title>
        <authorList>
            <consortium name="US DOE Joint Genome Institute"/>
            <person name="Copeland A."/>
            <person name="Lucas S."/>
            <person name="Lapidus A."/>
            <person name="Barry K."/>
            <person name="Detter J.C."/>
            <person name="Glavina del Rio T."/>
            <person name="Hammon N."/>
            <person name="Israni S."/>
            <person name="Dalin E."/>
            <person name="Tice H."/>
            <person name="Pitluck S."/>
            <person name="Chain P."/>
            <person name="Malfatti S."/>
            <person name="Shin M."/>
            <person name="Vergez L."/>
            <person name="Schmutz J."/>
            <person name="Larimer F."/>
            <person name="Land M."/>
            <person name="Hauser L."/>
            <person name="Kyrpides N."/>
            <person name="Ivanova N."/>
            <person name="Ward B."/>
            <person name="Arp D."/>
            <person name="Klotz M."/>
            <person name="Stein L."/>
            <person name="O'Mullan G."/>
            <person name="Starkenburg S."/>
            <person name="Sayavedra L."/>
            <person name="Poret-Peterson A.T."/>
            <person name="Gentry M.E."/>
            <person name="Bruce D."/>
            <person name="Richardson P."/>
        </authorList>
    </citation>
    <scope>NUCLEOTIDE SEQUENCE [LARGE SCALE GENOMIC DNA]</scope>
    <source>
        <strain evidence="2">DSM 10229 / NCIMB 13809 / X14</strain>
    </source>
</reference>
<name>Q1QMW4_NITHX</name>
<keyword evidence="2" id="KW-1185">Reference proteome</keyword>
<gene>
    <name evidence="1" type="ordered locus">Nham_1614</name>
</gene>
<evidence type="ECO:0000313" key="1">
    <source>
        <dbReference type="EMBL" id="ABE62433.1"/>
    </source>
</evidence>
<dbReference type="RefSeq" id="WP_011510118.1">
    <property type="nucleotide sequence ID" value="NC_007964.1"/>
</dbReference>
<accession>Q1QMW4</accession>
<dbReference type="InterPro" id="IPR026365">
    <property type="entry name" value="BcepMu_gp16"/>
</dbReference>
<dbReference type="NCBIfam" id="TIGR04111">
    <property type="entry name" value="BcepMu_gp16"/>
    <property type="match status" value="1"/>
</dbReference>
<dbReference type="EMBL" id="CP000319">
    <property type="protein sequence ID" value="ABE62433.1"/>
    <property type="molecule type" value="Genomic_DNA"/>
</dbReference>
<protein>
    <recommendedName>
        <fullName evidence="3">Phage-associated protein, BcepMu gp16 family</fullName>
    </recommendedName>
</protein>
<evidence type="ECO:0000313" key="2">
    <source>
        <dbReference type="Proteomes" id="UP000001953"/>
    </source>
</evidence>
<dbReference type="eggNOG" id="ENOG5033A7T">
    <property type="taxonomic scope" value="Bacteria"/>
</dbReference>
<dbReference type="KEGG" id="nha:Nham_1614"/>
<dbReference type="Proteomes" id="UP000001953">
    <property type="component" value="Chromosome"/>
</dbReference>
<dbReference type="STRING" id="323097.Nham_1614"/>
<proteinExistence type="predicted"/>
<organism evidence="1 2">
    <name type="scientific">Nitrobacter hamburgensis (strain DSM 10229 / NCIMB 13809 / X14)</name>
    <dbReference type="NCBI Taxonomy" id="323097"/>
    <lineage>
        <taxon>Bacteria</taxon>
        <taxon>Pseudomonadati</taxon>
        <taxon>Pseudomonadota</taxon>
        <taxon>Alphaproteobacteria</taxon>
        <taxon>Hyphomicrobiales</taxon>
        <taxon>Nitrobacteraceae</taxon>
        <taxon>Nitrobacter</taxon>
    </lineage>
</organism>
<dbReference type="AlphaFoldDB" id="Q1QMW4"/>
<sequence>MMTANQVKAKFEAEGISVAEWARAKGYNLRTVYAVLSGRRKSQRGIGHQIAVDLGLKAEPKKLLFRPLVNAAE</sequence>
<dbReference type="HOGENOM" id="CLU_185240_2_0_5"/>
<evidence type="ECO:0008006" key="3">
    <source>
        <dbReference type="Google" id="ProtNLM"/>
    </source>
</evidence>